<dbReference type="Gene3D" id="1.50.10.10">
    <property type="match status" value="1"/>
</dbReference>
<keyword evidence="6" id="KW-1185">Reference proteome</keyword>
<dbReference type="SUPFAM" id="SSF48208">
    <property type="entry name" value="Six-hairpin glycosidases"/>
    <property type="match status" value="1"/>
</dbReference>
<feature type="active site" description="Nucleophile" evidence="3">
    <location>
        <position position="92"/>
    </location>
</feature>
<dbReference type="AlphaFoldDB" id="E0IAR8"/>
<evidence type="ECO:0000256" key="4">
    <source>
        <dbReference type="PIRSR" id="PIRSR610905-2"/>
    </source>
</evidence>
<dbReference type="eggNOG" id="COG1331">
    <property type="taxonomic scope" value="Bacteria"/>
</dbReference>
<reference evidence="5 6" key="1">
    <citation type="submission" date="2010-07" db="EMBL/GenBank/DDBJ databases">
        <title>The draft genome of Paenibacillus curdlanolyticus YK9.</title>
        <authorList>
            <consortium name="US DOE Joint Genome Institute (JGI-PGF)"/>
            <person name="Lucas S."/>
            <person name="Copeland A."/>
            <person name="Lapidus A."/>
            <person name="Cheng J.-F."/>
            <person name="Bruce D."/>
            <person name="Goodwin L."/>
            <person name="Pitluck S."/>
            <person name="Land M.L."/>
            <person name="Hauser L."/>
            <person name="Chang Y.-J."/>
            <person name="Jeffries C."/>
            <person name="Anderson I.J."/>
            <person name="Johnson E."/>
            <person name="Loganathan U."/>
            <person name="Mulhopadhyay B."/>
            <person name="Kyrpides N."/>
            <person name="Woyke T.J."/>
        </authorList>
    </citation>
    <scope>NUCLEOTIDE SEQUENCE [LARGE SCALE GENOMIC DNA]</scope>
    <source>
        <strain evidence="5 6">YK9</strain>
    </source>
</reference>
<keyword evidence="1 5" id="KW-0378">Hydrolase</keyword>
<evidence type="ECO:0000313" key="5">
    <source>
        <dbReference type="EMBL" id="EFM10472.1"/>
    </source>
</evidence>
<dbReference type="STRING" id="717606.PaecuDRAFT_2908"/>
<evidence type="ECO:0000256" key="1">
    <source>
        <dbReference type="ARBA" id="ARBA00022801"/>
    </source>
</evidence>
<dbReference type="EMBL" id="AEDD01000007">
    <property type="protein sequence ID" value="EFM10472.1"/>
    <property type="molecule type" value="Genomic_DNA"/>
</dbReference>
<gene>
    <name evidence="5" type="ORF">PaecuDRAFT_2908</name>
</gene>
<dbReference type="RefSeq" id="WP_006038898.1">
    <property type="nucleotide sequence ID" value="NZ_AEDD01000007.1"/>
</dbReference>
<accession>E0IAR8</accession>
<proteinExistence type="inferred from homology"/>
<evidence type="ECO:0000256" key="2">
    <source>
        <dbReference type="ARBA" id="ARBA00038358"/>
    </source>
</evidence>
<feature type="binding site" evidence="4">
    <location>
        <position position="225"/>
    </location>
    <ligand>
        <name>substrate</name>
    </ligand>
</feature>
<dbReference type="InterPro" id="IPR008928">
    <property type="entry name" value="6-hairpin_glycosidase_sf"/>
</dbReference>
<dbReference type="InterPro" id="IPR010905">
    <property type="entry name" value="Glyco_hydro_88"/>
</dbReference>
<feature type="binding site" evidence="4">
    <location>
        <position position="221"/>
    </location>
    <ligand>
        <name>substrate</name>
    </ligand>
</feature>
<name>E0IAR8_9BACL</name>
<evidence type="ECO:0000256" key="3">
    <source>
        <dbReference type="PIRSR" id="PIRSR610905-1"/>
    </source>
</evidence>
<dbReference type="InterPro" id="IPR052369">
    <property type="entry name" value="UG_Glycosaminoglycan_Hydrolase"/>
</dbReference>
<protein>
    <submittedName>
        <fullName evidence="5">Glycosyl hydrolase family 88</fullName>
    </submittedName>
</protein>
<feature type="binding site" evidence="4">
    <location>
        <position position="92"/>
    </location>
    <ligand>
        <name>substrate</name>
    </ligand>
</feature>
<dbReference type="GO" id="GO:0000272">
    <property type="term" value="P:polysaccharide catabolic process"/>
    <property type="evidence" value="ECO:0007669"/>
    <property type="project" value="TreeGrafter"/>
</dbReference>
<dbReference type="OrthoDB" id="428577at2"/>
<dbReference type="Proteomes" id="UP000005387">
    <property type="component" value="Unassembled WGS sequence"/>
</dbReference>
<dbReference type="PANTHER" id="PTHR36845">
    <property type="entry name" value="HYDROLASE, PUTATIVE (AFU_ORTHOLOGUE AFUA_7G05090)-RELATED"/>
    <property type="match status" value="1"/>
</dbReference>
<dbReference type="Pfam" id="PF07470">
    <property type="entry name" value="Glyco_hydro_88"/>
    <property type="match status" value="1"/>
</dbReference>
<organism evidence="5 6">
    <name type="scientific">Paenibacillus curdlanolyticus YK9</name>
    <dbReference type="NCBI Taxonomy" id="717606"/>
    <lineage>
        <taxon>Bacteria</taxon>
        <taxon>Bacillati</taxon>
        <taxon>Bacillota</taxon>
        <taxon>Bacilli</taxon>
        <taxon>Bacillales</taxon>
        <taxon>Paenibacillaceae</taxon>
        <taxon>Paenibacillus</taxon>
    </lineage>
</organism>
<feature type="binding site" evidence="4">
    <location>
        <position position="149"/>
    </location>
    <ligand>
        <name>substrate</name>
    </ligand>
</feature>
<comment type="similarity">
    <text evidence="2">Belongs to the glycosyl hydrolase 88 family.</text>
</comment>
<evidence type="ECO:0000313" key="6">
    <source>
        <dbReference type="Proteomes" id="UP000005387"/>
    </source>
</evidence>
<feature type="active site" description="Proton donor" evidence="3">
    <location>
        <position position="149"/>
    </location>
</feature>
<sequence>MDTAYKAMVMERIERKAESMLAQIGDKSPHVARADGLYDDMPHWWWTSGFWPGMLWLMHDWTGNDAFKQAAWEWDAKLEQCFSQYPMELHHDVGFQFLPTAVIKHQLTGDQEALRIGLRAADYMAGRFNPVGSFIRAWNGDLSGWAIIDCMMNLPLLFWASRESGDPRYKHIAMRHADTILAHGVRPDGSVIHILSFNAETGEFIEPLGGQGYGPDSAWSRGNAWALYGFAMAYRYTGEQRYLDAAKRTAHHFIACLPEDAVPLWDFRVDQPESEPRDTSAAAIAASGLIEIAEHVPQAQKRIYQGAAERILESLTERYATWDKPEHQAILLEGTGHKPAGENVNVSIIYGDYYYIEAFAKLNGWKQRIF</sequence>
<dbReference type="InterPro" id="IPR012341">
    <property type="entry name" value="6hp_glycosidase-like_sf"/>
</dbReference>
<dbReference type="PANTHER" id="PTHR36845:SF1">
    <property type="entry name" value="HYDROLASE, PUTATIVE (AFU_ORTHOLOGUE AFUA_7G05090)-RELATED"/>
    <property type="match status" value="1"/>
</dbReference>
<dbReference type="GO" id="GO:0052757">
    <property type="term" value="F:chondroitin hydrolase activity"/>
    <property type="evidence" value="ECO:0007669"/>
    <property type="project" value="TreeGrafter"/>
</dbReference>